<evidence type="ECO:0000313" key="1">
    <source>
        <dbReference type="EMBL" id="MDA0139298.1"/>
    </source>
</evidence>
<dbReference type="Proteomes" id="UP001147700">
    <property type="component" value="Unassembled WGS sequence"/>
</dbReference>
<proteinExistence type="predicted"/>
<protein>
    <submittedName>
        <fullName evidence="1">Uncharacterized protein</fullName>
    </submittedName>
</protein>
<accession>A0ABT4RL60</accession>
<gene>
    <name evidence="1" type="ORF">OJ962_17480</name>
</gene>
<organism evidence="1 2">
    <name type="scientific">Solirubrobacter deserti</name>
    <dbReference type="NCBI Taxonomy" id="2282478"/>
    <lineage>
        <taxon>Bacteria</taxon>
        <taxon>Bacillati</taxon>
        <taxon>Actinomycetota</taxon>
        <taxon>Thermoleophilia</taxon>
        <taxon>Solirubrobacterales</taxon>
        <taxon>Solirubrobacteraceae</taxon>
        <taxon>Solirubrobacter</taxon>
    </lineage>
</organism>
<reference evidence="1" key="1">
    <citation type="submission" date="2022-10" db="EMBL/GenBank/DDBJ databases">
        <title>The WGS of Solirubrobacter sp. CPCC 204708.</title>
        <authorList>
            <person name="Jiang Z."/>
        </authorList>
    </citation>
    <scope>NUCLEOTIDE SEQUENCE</scope>
    <source>
        <strain evidence="1">CPCC 204708</strain>
    </source>
</reference>
<sequence length="176" mass="20315">MGNVHGRMTGLTLFTPIRPQWVWFLRIGLPVTRYLPFMARHILQFNFIKFVRWTIVPGLEGEHLNYQYLYFESNFDGPWQHYIDAFAYVIPLDIRVTWGRGPGFPAPPPAEPLKAWIAKNSMEGGTYYCAHADDSTRMVSGALAVRDRFAELDPDLPPEQFKAAWERFLSDAQAHL</sequence>
<name>A0ABT4RL60_9ACTN</name>
<evidence type="ECO:0000313" key="2">
    <source>
        <dbReference type="Proteomes" id="UP001147700"/>
    </source>
</evidence>
<keyword evidence="2" id="KW-1185">Reference proteome</keyword>
<dbReference type="RefSeq" id="WP_202956586.1">
    <property type="nucleotide sequence ID" value="NZ_JAPCID010000023.1"/>
</dbReference>
<comment type="caution">
    <text evidence="1">The sequence shown here is derived from an EMBL/GenBank/DDBJ whole genome shotgun (WGS) entry which is preliminary data.</text>
</comment>
<dbReference type="EMBL" id="JAPCID010000023">
    <property type="protein sequence ID" value="MDA0139298.1"/>
    <property type="molecule type" value="Genomic_DNA"/>
</dbReference>